<keyword evidence="1" id="KW-0677">Repeat</keyword>
<keyword evidence="4" id="KW-0472">Membrane</keyword>
<sequence length="326" mass="36032">MASPNLLAPPSSITPATALALSQKAPPILSTHPTSTLPWPLSLLFTSESPETWTIHENLFYASLRTGDDKSARLILDRLSSRFSPANERILTLRGIYEEALAKTPAELEKVFANYENVLRDEPTNFSIRKRRIAVLKSLGRREEAVTALTVLLENSPTDAEAWAELGDLYAQGGCWAQAVFCLEEVLLITPNAWGAHAQIATLHYLTTPSTVSTLALALRHFARSVELNESYLRGWYGLKLVSKKLIPMLAEVGRGGNKRGNREDEDEDAPPPKLETVKKLEELATGKLAEIVRMYGAGKKGWTGFDEAEVIAARELLDRDGKIER</sequence>
<dbReference type="PROSITE" id="PS50005">
    <property type="entry name" value="TPR"/>
    <property type="match status" value="1"/>
</dbReference>
<organism evidence="7 8">
    <name type="scientific">Clohesyomyces aquaticus</name>
    <dbReference type="NCBI Taxonomy" id="1231657"/>
    <lineage>
        <taxon>Eukaryota</taxon>
        <taxon>Fungi</taxon>
        <taxon>Dikarya</taxon>
        <taxon>Ascomycota</taxon>
        <taxon>Pezizomycotina</taxon>
        <taxon>Dothideomycetes</taxon>
        <taxon>Pleosporomycetidae</taxon>
        <taxon>Pleosporales</taxon>
        <taxon>Lindgomycetaceae</taxon>
        <taxon>Clohesyomyces</taxon>
    </lineage>
</organism>
<comment type="similarity">
    <text evidence="4">Belongs to the EMC2 family.</text>
</comment>
<dbReference type="InterPro" id="IPR019734">
    <property type="entry name" value="TPR_rpt"/>
</dbReference>
<feature type="repeat" description="TPR" evidence="3">
    <location>
        <begin position="160"/>
        <end position="193"/>
    </location>
</feature>
<dbReference type="AlphaFoldDB" id="A0A1Y2A131"/>
<comment type="function">
    <text evidence="4">Part of the endoplasmic reticulum membrane protein complex (EMC) that enables the energy-independent insertion into endoplasmic reticulum membranes of newly synthesized membrane proteins.</text>
</comment>
<comment type="subcellular location">
    <subcellularLocation>
        <location evidence="4">Endoplasmic reticulum membrane</location>
        <topology evidence="4">Peripheral membrane protein</topology>
        <orientation evidence="4">Cytoplasmic side</orientation>
    </subcellularLocation>
</comment>
<evidence type="ECO:0000256" key="2">
    <source>
        <dbReference type="ARBA" id="ARBA00022803"/>
    </source>
</evidence>
<feature type="region of interest" description="Disordered" evidence="5">
    <location>
        <begin position="255"/>
        <end position="275"/>
    </location>
</feature>
<evidence type="ECO:0000256" key="4">
    <source>
        <dbReference type="RuleBase" id="RU367091"/>
    </source>
</evidence>
<keyword evidence="2 3" id="KW-0802">TPR repeat</keyword>
<dbReference type="STRING" id="1231657.A0A1Y2A131"/>
<dbReference type="EMBL" id="MCFA01000019">
    <property type="protein sequence ID" value="ORY16241.1"/>
    <property type="molecule type" value="Genomic_DNA"/>
</dbReference>
<feature type="domain" description="EMC2 TPR-like" evidence="6">
    <location>
        <begin position="103"/>
        <end position="203"/>
    </location>
</feature>
<evidence type="ECO:0000313" key="7">
    <source>
        <dbReference type="EMBL" id="ORY16241.1"/>
    </source>
</evidence>
<dbReference type="Gene3D" id="1.25.40.10">
    <property type="entry name" value="Tetratricopeptide repeat domain"/>
    <property type="match status" value="1"/>
</dbReference>
<dbReference type="PANTHER" id="PTHR12760">
    <property type="entry name" value="TETRATRICOPEPTIDE REPEAT PROTEIN"/>
    <property type="match status" value="1"/>
</dbReference>
<dbReference type="GO" id="GO:0072546">
    <property type="term" value="C:EMC complex"/>
    <property type="evidence" value="ECO:0007669"/>
    <property type="project" value="UniProtKB-UniRule"/>
</dbReference>
<keyword evidence="8" id="KW-1185">Reference proteome</keyword>
<keyword evidence="4" id="KW-0256">Endoplasmic reticulum</keyword>
<gene>
    <name evidence="7" type="ORF">BCR34DRAFT_557421</name>
</gene>
<dbReference type="Pfam" id="PF22890">
    <property type="entry name" value="TPR_EMC2"/>
    <property type="match status" value="1"/>
</dbReference>
<dbReference type="InterPro" id="IPR011990">
    <property type="entry name" value="TPR-like_helical_dom_sf"/>
</dbReference>
<evidence type="ECO:0000256" key="3">
    <source>
        <dbReference type="PROSITE-ProRule" id="PRU00339"/>
    </source>
</evidence>
<dbReference type="InterPro" id="IPR055217">
    <property type="entry name" value="TPR_EMC2"/>
</dbReference>
<accession>A0A1Y2A131</accession>
<comment type="subunit">
    <text evidence="4">Component of the ER membrane protein complex (EMC).</text>
</comment>
<evidence type="ECO:0000256" key="1">
    <source>
        <dbReference type="ARBA" id="ARBA00022737"/>
    </source>
</evidence>
<comment type="caution">
    <text evidence="7">The sequence shown here is derived from an EMBL/GenBank/DDBJ whole genome shotgun (WGS) entry which is preliminary data.</text>
</comment>
<evidence type="ECO:0000256" key="5">
    <source>
        <dbReference type="SAM" id="MobiDB-lite"/>
    </source>
</evidence>
<name>A0A1Y2A131_9PLEO</name>
<proteinExistence type="inferred from homology"/>
<dbReference type="Proteomes" id="UP000193144">
    <property type="component" value="Unassembled WGS sequence"/>
</dbReference>
<evidence type="ECO:0000313" key="8">
    <source>
        <dbReference type="Proteomes" id="UP000193144"/>
    </source>
</evidence>
<evidence type="ECO:0000259" key="6">
    <source>
        <dbReference type="Pfam" id="PF22890"/>
    </source>
</evidence>
<dbReference type="InterPro" id="IPR039856">
    <property type="entry name" value="EMC2-like"/>
</dbReference>
<reference evidence="7 8" key="1">
    <citation type="submission" date="2016-07" db="EMBL/GenBank/DDBJ databases">
        <title>Pervasive Adenine N6-methylation of Active Genes in Fungi.</title>
        <authorList>
            <consortium name="DOE Joint Genome Institute"/>
            <person name="Mondo S.J."/>
            <person name="Dannebaum R.O."/>
            <person name="Kuo R.C."/>
            <person name="Labutti K."/>
            <person name="Haridas S."/>
            <person name="Kuo A."/>
            <person name="Salamov A."/>
            <person name="Ahrendt S.R."/>
            <person name="Lipzen A."/>
            <person name="Sullivan W."/>
            <person name="Andreopoulos W.B."/>
            <person name="Clum A."/>
            <person name="Lindquist E."/>
            <person name="Daum C."/>
            <person name="Ramamoorthy G.K."/>
            <person name="Gryganskyi A."/>
            <person name="Culley D."/>
            <person name="Magnuson J.K."/>
            <person name="James T.Y."/>
            <person name="O'Malley M.A."/>
            <person name="Stajich J.E."/>
            <person name="Spatafora J.W."/>
            <person name="Visel A."/>
            <person name="Grigoriev I.V."/>
        </authorList>
    </citation>
    <scope>NUCLEOTIDE SEQUENCE [LARGE SCALE GENOMIC DNA]</scope>
    <source>
        <strain evidence="7 8">CBS 115471</strain>
    </source>
</reference>
<dbReference type="SUPFAM" id="SSF48452">
    <property type="entry name" value="TPR-like"/>
    <property type="match status" value="1"/>
</dbReference>
<protein>
    <recommendedName>
        <fullName evidence="4">ER membrane protein complex subunit 2</fullName>
    </recommendedName>
</protein>
<dbReference type="OrthoDB" id="124397at2759"/>